<evidence type="ECO:0000313" key="3">
    <source>
        <dbReference type="EMBL" id="TNV71118.1"/>
    </source>
</evidence>
<keyword evidence="1" id="KW-0175">Coiled coil</keyword>
<feature type="compositionally biased region" description="Polar residues" evidence="2">
    <location>
        <begin position="312"/>
        <end position="323"/>
    </location>
</feature>
<feature type="coiled-coil region" evidence="1">
    <location>
        <begin position="337"/>
        <end position="434"/>
    </location>
</feature>
<accession>A0A8J8SUQ7</accession>
<evidence type="ECO:0000256" key="2">
    <source>
        <dbReference type="SAM" id="MobiDB-lite"/>
    </source>
</evidence>
<dbReference type="OrthoDB" id="324674at2759"/>
<dbReference type="EMBL" id="RRYP01030602">
    <property type="protein sequence ID" value="TNV71118.1"/>
    <property type="molecule type" value="Genomic_DNA"/>
</dbReference>
<gene>
    <name evidence="3" type="ORF">FGO68_gene3126</name>
</gene>
<keyword evidence="4" id="KW-1185">Reference proteome</keyword>
<feature type="compositionally biased region" description="Basic and acidic residues" evidence="2">
    <location>
        <begin position="282"/>
        <end position="292"/>
    </location>
</feature>
<dbReference type="Proteomes" id="UP000785679">
    <property type="component" value="Unassembled WGS sequence"/>
</dbReference>
<organism evidence="3 4">
    <name type="scientific">Halteria grandinella</name>
    <dbReference type="NCBI Taxonomy" id="5974"/>
    <lineage>
        <taxon>Eukaryota</taxon>
        <taxon>Sar</taxon>
        <taxon>Alveolata</taxon>
        <taxon>Ciliophora</taxon>
        <taxon>Intramacronucleata</taxon>
        <taxon>Spirotrichea</taxon>
        <taxon>Stichotrichia</taxon>
        <taxon>Sporadotrichida</taxon>
        <taxon>Halteriidae</taxon>
        <taxon>Halteria</taxon>
    </lineage>
</organism>
<protein>
    <submittedName>
        <fullName evidence="3">Uncharacterized protein</fullName>
    </submittedName>
</protein>
<comment type="caution">
    <text evidence="3">The sequence shown here is derived from an EMBL/GenBank/DDBJ whole genome shotgun (WGS) entry which is preliminary data.</text>
</comment>
<evidence type="ECO:0000313" key="4">
    <source>
        <dbReference type="Proteomes" id="UP000785679"/>
    </source>
</evidence>
<feature type="coiled-coil region" evidence="1">
    <location>
        <begin position="209"/>
        <end position="260"/>
    </location>
</feature>
<feature type="region of interest" description="Disordered" evidence="2">
    <location>
        <begin position="141"/>
        <end position="162"/>
    </location>
</feature>
<feature type="region of interest" description="Disordered" evidence="2">
    <location>
        <begin position="1"/>
        <end position="26"/>
    </location>
</feature>
<sequence>MSLWTGWSGETSTLGGIAKKAQQPNDRLRFKDKEELAEEITQLRMQNNIQLEEIKLLKIEIQKVKKKQGLPSSKQVLTTHEQMMQAQKAESALVSPYDEERLKEEIKALKRELNDVKEENKVLKGQNDKYKKRAEYVKSKYNDVKSKASQAEKDAANASDSQYRLKSMELKKEVQKITEEKYKLAEDCSQLKVKLLQALQMNKAQREENDKSGKQMKKLFDRLDELEKKEEERRYQDDIQRELEDALTREQELQAAAQNDSITFIEEEAKLMSMYSEPDQSGAKEVRFKLDTDSEEDDSEDITREPQKPSIKPNNDQSQLTSHQALQQCPLIIRKQLELYSNQIKDLTNQLKEQELKLRLRENDFDRVHGLELKKDLQNHKERLERLSKQRIEDERRKLMKGKMDEFEGMVGENRELKEEIGRLRLALQKLGKQ</sequence>
<name>A0A8J8SUQ7_HALGN</name>
<dbReference type="AlphaFoldDB" id="A0A8J8SUQ7"/>
<evidence type="ECO:0000256" key="1">
    <source>
        <dbReference type="SAM" id="Coils"/>
    </source>
</evidence>
<feature type="compositionally biased region" description="Basic and acidic residues" evidence="2">
    <location>
        <begin position="141"/>
        <end position="155"/>
    </location>
</feature>
<feature type="coiled-coil region" evidence="1">
    <location>
        <begin position="33"/>
        <end position="67"/>
    </location>
</feature>
<dbReference type="Gene3D" id="1.20.5.1160">
    <property type="entry name" value="Vasodilator-stimulated phosphoprotein"/>
    <property type="match status" value="1"/>
</dbReference>
<feature type="region of interest" description="Disordered" evidence="2">
    <location>
        <begin position="273"/>
        <end position="323"/>
    </location>
</feature>
<reference evidence="3" key="1">
    <citation type="submission" date="2019-06" db="EMBL/GenBank/DDBJ databases">
        <authorList>
            <person name="Zheng W."/>
        </authorList>
    </citation>
    <scope>NUCLEOTIDE SEQUENCE</scope>
    <source>
        <strain evidence="3">QDHG01</strain>
    </source>
</reference>
<proteinExistence type="predicted"/>